<feature type="region of interest" description="Disordered" evidence="6">
    <location>
        <begin position="557"/>
        <end position="588"/>
    </location>
</feature>
<reference evidence="9" key="2">
    <citation type="submission" date="2013-07" db="EMBL/GenBank/DDBJ databases">
        <authorList>
            <consortium name="The Broad Institute Genome Sequencing Platform"/>
            <person name="Cuomo C."/>
            <person name="Litvintseva A."/>
            <person name="Chen Y."/>
            <person name="Heitman J."/>
            <person name="Sun S."/>
            <person name="Springer D."/>
            <person name="Dromer F."/>
            <person name="Young S.K."/>
            <person name="Zeng Q."/>
            <person name="Gargeya S."/>
            <person name="Fitzgerald M."/>
            <person name="Abouelleil A."/>
            <person name="Alvarado L."/>
            <person name="Berlin A.M."/>
            <person name="Chapman S.B."/>
            <person name="Dewar J."/>
            <person name="Goldberg J."/>
            <person name="Griggs A."/>
            <person name="Gujja S."/>
            <person name="Hansen M."/>
            <person name="Howarth C."/>
            <person name="Imamovic A."/>
            <person name="Larimer J."/>
            <person name="McCowan C."/>
            <person name="Murphy C."/>
            <person name="Pearson M."/>
            <person name="Priest M."/>
            <person name="Roberts A."/>
            <person name="Saif S."/>
            <person name="Shea T."/>
            <person name="Sykes S."/>
            <person name="Wortman J."/>
            <person name="Nusbaum C."/>
            <person name="Birren B."/>
        </authorList>
    </citation>
    <scope>NUCLEOTIDE SEQUENCE</scope>
    <source>
        <strain evidence="9">CBS 10737</strain>
    </source>
</reference>
<reference evidence="8" key="1">
    <citation type="submission" date="2013-07" db="EMBL/GenBank/DDBJ databases">
        <title>The Genome Sequence of Cryptococcus pinus CBS10737.</title>
        <authorList>
            <consortium name="The Broad Institute Genome Sequencing Platform"/>
            <person name="Cuomo C."/>
            <person name="Litvintseva A."/>
            <person name="Chen Y."/>
            <person name="Heitman J."/>
            <person name="Sun S."/>
            <person name="Springer D."/>
            <person name="Dromer F."/>
            <person name="Young S.K."/>
            <person name="Zeng Q."/>
            <person name="Gargeya S."/>
            <person name="Fitzgerald M."/>
            <person name="Abouelleil A."/>
            <person name="Alvarado L."/>
            <person name="Berlin A.M."/>
            <person name="Chapman S.B."/>
            <person name="Dewar J."/>
            <person name="Goldberg J."/>
            <person name="Griggs A."/>
            <person name="Gujja S."/>
            <person name="Hansen M."/>
            <person name="Howarth C."/>
            <person name="Imamovic A."/>
            <person name="Larimer J."/>
            <person name="McCowan C."/>
            <person name="Murphy C."/>
            <person name="Pearson M."/>
            <person name="Priest M."/>
            <person name="Roberts A."/>
            <person name="Saif S."/>
            <person name="Shea T."/>
            <person name="Sykes S."/>
            <person name="Wortman J."/>
            <person name="Nusbaum C."/>
            <person name="Birren B."/>
        </authorList>
    </citation>
    <scope>NUCLEOTIDE SEQUENCE [LARGE SCALE GENOMIC DNA]</scope>
    <source>
        <strain evidence="8">CBS 10737</strain>
    </source>
</reference>
<dbReference type="InterPro" id="IPR001248">
    <property type="entry name" value="Pur-cyt_permease"/>
</dbReference>
<comment type="subcellular location">
    <subcellularLocation>
        <location evidence="1">Membrane</location>
        <topology evidence="1">Multi-pass membrane protein</topology>
    </subcellularLocation>
</comment>
<dbReference type="PANTHER" id="PTHR30618">
    <property type="entry name" value="NCS1 FAMILY PURINE/PYRIMIDINE TRANSPORTER"/>
    <property type="match status" value="1"/>
</dbReference>
<evidence type="ECO:0000256" key="4">
    <source>
        <dbReference type="ARBA" id="ARBA00022989"/>
    </source>
</evidence>
<feature type="transmembrane region" description="Helical" evidence="7">
    <location>
        <begin position="210"/>
        <end position="232"/>
    </location>
</feature>
<evidence type="ECO:0000256" key="3">
    <source>
        <dbReference type="ARBA" id="ARBA00022692"/>
    </source>
</evidence>
<dbReference type="InterPro" id="IPR045225">
    <property type="entry name" value="Uracil/uridine/allantoin_perm"/>
</dbReference>
<feature type="transmembrane region" description="Helical" evidence="7">
    <location>
        <begin position="62"/>
        <end position="85"/>
    </location>
</feature>
<comment type="similarity">
    <text evidence="2">Belongs to the purine-cytosine permease (2.A.39) family.</text>
</comment>
<protein>
    <recommendedName>
        <fullName evidence="11">Uracil permease</fullName>
    </recommendedName>
</protein>
<dbReference type="EMBL" id="CP144521">
    <property type="protein sequence ID" value="WWC68286.1"/>
    <property type="molecule type" value="Genomic_DNA"/>
</dbReference>
<evidence type="ECO:0000313" key="9">
    <source>
        <dbReference type="EMBL" id="WWC68286.1"/>
    </source>
</evidence>
<dbReference type="OrthoDB" id="2018619at2759"/>
<dbReference type="Proteomes" id="UP000094020">
    <property type="component" value="Chromosome 3"/>
</dbReference>
<feature type="transmembrane region" description="Helical" evidence="7">
    <location>
        <begin position="344"/>
        <end position="367"/>
    </location>
</feature>
<dbReference type="PANTHER" id="PTHR30618:SF0">
    <property type="entry name" value="PURINE-URACIL PERMEASE NCS1"/>
    <property type="match status" value="1"/>
</dbReference>
<feature type="transmembrane region" description="Helical" evidence="7">
    <location>
        <begin position="154"/>
        <end position="175"/>
    </location>
</feature>
<feature type="compositionally biased region" description="Basic and acidic residues" evidence="6">
    <location>
        <begin position="557"/>
        <end position="577"/>
    </location>
</feature>
<accession>A0A1B9HSV5</accession>
<evidence type="ECO:0000256" key="5">
    <source>
        <dbReference type="ARBA" id="ARBA00023136"/>
    </source>
</evidence>
<dbReference type="RefSeq" id="XP_019007563.1">
    <property type="nucleotide sequence ID" value="XM_019159269.1"/>
</dbReference>
<name>A0A1B9HSV5_9TREE</name>
<evidence type="ECO:0000256" key="6">
    <source>
        <dbReference type="SAM" id="MobiDB-lite"/>
    </source>
</evidence>
<proteinExistence type="inferred from homology"/>
<sequence length="588" mass="65486">MLSFAKLRRATQSKEEFIRFIEAPPPEGQNAEDINKENIRWTNVDLAPSPPQDRKWNQWTFLAFWVAHAAGAGSWTAGSALINVGLAPRDAYIAIATSHILITILIVLNGRGPARYHIGFPVFARTSYGMWGSYMAIFMRAIVCIIWNGTNSYYGARCVTVALTAIFPSYAKIPALPKSASISSPDLLSFFIFMIVFVAISFVHSRDLHWFYIGKSIFVFAAMHGILGWYVVKSHGVTFSYIAVDKPVSTTAHIWLVLRAFNTGLGTASSLTVNQGDMARYANKPGSALWTTLIGYPIASALPCLYGILVAAAARKIHGTAFWNLWDVLNYMLEQYPDNHGARFGVFLCSIAIALSYLAVNLATNSLPFGSDITAMFPRWMTIRRGQVICSILGIAIVPWKLLNNAAAFLTFLSGYGYWLSPIAAIMFADYYLVKKGNISIKDVYDGSPESRYWFTRGVNLRAAVVTILSLLPCLPSLAWSIAPKKVHISPGAQNLFYISFVMTWALAAAMYYASYLIFPEKNIEIDEKTLRFEEMADELDQQEMYGQSSWLERSIDEEQARDESLDDKNLPVDGEKSAPQPYVVLAK</sequence>
<feature type="transmembrane region" description="Helical" evidence="7">
    <location>
        <begin position="187"/>
        <end position="204"/>
    </location>
</feature>
<feature type="transmembrane region" description="Helical" evidence="7">
    <location>
        <begin position="416"/>
        <end position="434"/>
    </location>
</feature>
<keyword evidence="4 7" id="KW-1133">Transmembrane helix</keyword>
<reference evidence="9" key="4">
    <citation type="submission" date="2024-02" db="EMBL/GenBank/DDBJ databases">
        <title>Comparative genomics of Cryptococcus and Kwoniella reveals pathogenesis evolution and contrasting modes of karyotype evolution via chromosome fusion or intercentromeric recombination.</title>
        <authorList>
            <person name="Coelho M.A."/>
            <person name="David-Palma M."/>
            <person name="Shea T."/>
            <person name="Bowers K."/>
            <person name="McGinley-Smith S."/>
            <person name="Mohammad A.W."/>
            <person name="Gnirke A."/>
            <person name="Yurkov A.M."/>
            <person name="Nowrousian M."/>
            <person name="Sun S."/>
            <person name="Cuomo C.A."/>
            <person name="Heitman J."/>
        </authorList>
    </citation>
    <scope>NUCLEOTIDE SEQUENCE</scope>
    <source>
        <strain evidence="9">CBS 10737</strain>
    </source>
</reference>
<dbReference type="GeneID" id="30175946"/>
<dbReference type="GO" id="GO:0005886">
    <property type="term" value="C:plasma membrane"/>
    <property type="evidence" value="ECO:0007669"/>
    <property type="project" value="TreeGrafter"/>
</dbReference>
<feature type="transmembrane region" description="Helical" evidence="7">
    <location>
        <begin position="288"/>
        <end position="314"/>
    </location>
</feature>
<evidence type="ECO:0000256" key="7">
    <source>
        <dbReference type="SAM" id="Phobius"/>
    </source>
</evidence>
<gene>
    <name evidence="8" type="ORF">I206_07577</name>
    <name evidence="9" type="ORF">I206_102209</name>
</gene>
<keyword evidence="10" id="KW-1185">Reference proteome</keyword>
<dbReference type="KEGG" id="kpin:30175946"/>
<evidence type="ECO:0000313" key="8">
    <source>
        <dbReference type="EMBL" id="OCF46344.1"/>
    </source>
</evidence>
<dbReference type="Gene3D" id="1.10.4160.10">
    <property type="entry name" value="Hydantoin permease"/>
    <property type="match status" value="1"/>
</dbReference>
<keyword evidence="5 7" id="KW-0472">Membrane</keyword>
<reference evidence="8" key="3">
    <citation type="submission" date="2016-07" db="EMBL/GenBank/DDBJ databases">
        <title>Evolution of pathogenesis and genome organization in the Tremellales.</title>
        <authorList>
            <person name="Cuomo C."/>
            <person name="Litvintseva A."/>
            <person name="Heitman J."/>
            <person name="Chen Y."/>
            <person name="Sun S."/>
            <person name="Springer D."/>
            <person name="Dromer F."/>
            <person name="Young S."/>
            <person name="Zeng Q."/>
            <person name="Chapman S."/>
            <person name="Gujja S."/>
            <person name="Saif S."/>
            <person name="Birren B."/>
        </authorList>
    </citation>
    <scope>NUCLEOTIDE SEQUENCE</scope>
    <source>
        <strain evidence="8">CBS 10737</strain>
    </source>
</reference>
<dbReference type="AlphaFoldDB" id="A0A1B9HSV5"/>
<dbReference type="EMBL" id="KI894017">
    <property type="protein sequence ID" value="OCF46344.1"/>
    <property type="molecule type" value="Genomic_DNA"/>
</dbReference>
<feature type="transmembrane region" description="Helical" evidence="7">
    <location>
        <begin position="91"/>
        <end position="108"/>
    </location>
</feature>
<dbReference type="GO" id="GO:0015205">
    <property type="term" value="F:nucleobase transmembrane transporter activity"/>
    <property type="evidence" value="ECO:0007669"/>
    <property type="project" value="TreeGrafter"/>
</dbReference>
<evidence type="ECO:0008006" key="11">
    <source>
        <dbReference type="Google" id="ProtNLM"/>
    </source>
</evidence>
<evidence type="ECO:0000256" key="1">
    <source>
        <dbReference type="ARBA" id="ARBA00004141"/>
    </source>
</evidence>
<dbReference type="Pfam" id="PF02133">
    <property type="entry name" value="Transp_cyt_pur"/>
    <property type="match status" value="1"/>
</dbReference>
<feature type="transmembrane region" description="Helical" evidence="7">
    <location>
        <begin position="128"/>
        <end position="148"/>
    </location>
</feature>
<keyword evidence="3 7" id="KW-0812">Transmembrane</keyword>
<evidence type="ECO:0000313" key="10">
    <source>
        <dbReference type="Proteomes" id="UP000094020"/>
    </source>
</evidence>
<evidence type="ECO:0000256" key="2">
    <source>
        <dbReference type="ARBA" id="ARBA00008974"/>
    </source>
</evidence>
<feature type="transmembrane region" description="Helical" evidence="7">
    <location>
        <begin position="388"/>
        <end position="410"/>
    </location>
</feature>
<feature type="transmembrane region" description="Helical" evidence="7">
    <location>
        <begin position="461"/>
        <end position="483"/>
    </location>
</feature>
<organism evidence="8">
    <name type="scientific">Kwoniella pini CBS 10737</name>
    <dbReference type="NCBI Taxonomy" id="1296096"/>
    <lineage>
        <taxon>Eukaryota</taxon>
        <taxon>Fungi</taxon>
        <taxon>Dikarya</taxon>
        <taxon>Basidiomycota</taxon>
        <taxon>Agaricomycotina</taxon>
        <taxon>Tremellomycetes</taxon>
        <taxon>Tremellales</taxon>
        <taxon>Cryptococcaceae</taxon>
        <taxon>Kwoniella</taxon>
    </lineage>
</organism>
<feature type="transmembrane region" description="Helical" evidence="7">
    <location>
        <begin position="495"/>
        <end position="519"/>
    </location>
</feature>